<dbReference type="RefSeq" id="WP_311652883.1">
    <property type="nucleotide sequence ID" value="NZ_JAVRIB010000008.1"/>
</dbReference>
<proteinExistence type="predicted"/>
<evidence type="ECO:0000313" key="3">
    <source>
        <dbReference type="EMBL" id="MDT0635038.1"/>
    </source>
</evidence>
<dbReference type="PANTHER" id="PTHR22946:SF9">
    <property type="entry name" value="POLYKETIDE TRANSFERASE AF380"/>
    <property type="match status" value="1"/>
</dbReference>
<protein>
    <submittedName>
        <fullName evidence="3">Alpha/beta hydrolase</fullName>
    </submittedName>
</protein>
<dbReference type="GO" id="GO:0016787">
    <property type="term" value="F:hydrolase activity"/>
    <property type="evidence" value="ECO:0007669"/>
    <property type="project" value="UniProtKB-KW"/>
</dbReference>
<reference evidence="3 4" key="1">
    <citation type="submission" date="2023-09" db="EMBL/GenBank/DDBJ databases">
        <authorList>
            <person name="Rey-Velasco X."/>
        </authorList>
    </citation>
    <scope>NUCLEOTIDE SEQUENCE [LARGE SCALE GENOMIC DNA]</scope>
    <source>
        <strain evidence="3 4">W335</strain>
    </source>
</reference>
<dbReference type="Gene3D" id="1.10.10.800">
    <property type="match status" value="1"/>
</dbReference>
<dbReference type="InterPro" id="IPR000383">
    <property type="entry name" value="Xaa-Pro-like_dom"/>
</dbReference>
<dbReference type="EMBL" id="JAVRIB010000008">
    <property type="protein sequence ID" value="MDT0635038.1"/>
    <property type="molecule type" value="Genomic_DNA"/>
</dbReference>
<gene>
    <name evidence="3" type="ORF">RM532_08695</name>
</gene>
<dbReference type="Pfam" id="PF02129">
    <property type="entry name" value="Peptidase_S15"/>
    <property type="match status" value="1"/>
</dbReference>
<keyword evidence="1 3" id="KW-0378">Hydrolase</keyword>
<dbReference type="SUPFAM" id="SSF53474">
    <property type="entry name" value="alpha/beta-Hydrolases"/>
    <property type="match status" value="1"/>
</dbReference>
<feature type="domain" description="Xaa-Pro dipeptidyl-peptidase-like" evidence="2">
    <location>
        <begin position="40"/>
        <end position="135"/>
    </location>
</feature>
<dbReference type="Proteomes" id="UP001251857">
    <property type="component" value="Unassembled WGS sequence"/>
</dbReference>
<dbReference type="Gene3D" id="3.40.50.1820">
    <property type="entry name" value="alpha/beta hydrolase"/>
    <property type="match status" value="1"/>
</dbReference>
<name>A0ABU3C0F3_9GAMM</name>
<dbReference type="InterPro" id="IPR029058">
    <property type="entry name" value="AB_hydrolase_fold"/>
</dbReference>
<keyword evidence="4" id="KW-1185">Reference proteome</keyword>
<comment type="caution">
    <text evidence="3">The sequence shown here is derived from an EMBL/GenBank/DDBJ whole genome shotgun (WGS) entry which is preliminary data.</text>
</comment>
<dbReference type="InterPro" id="IPR050261">
    <property type="entry name" value="FrsA_esterase"/>
</dbReference>
<organism evidence="3 4">
    <name type="scientific">Spectribacter hydrogenoxidans</name>
    <dbReference type="NCBI Taxonomy" id="3075608"/>
    <lineage>
        <taxon>Bacteria</taxon>
        <taxon>Pseudomonadati</taxon>
        <taxon>Pseudomonadota</taxon>
        <taxon>Gammaproteobacteria</taxon>
        <taxon>Salinisphaerales</taxon>
        <taxon>Salinisphaeraceae</taxon>
        <taxon>Spectribacter</taxon>
    </lineage>
</organism>
<evidence type="ECO:0000313" key="4">
    <source>
        <dbReference type="Proteomes" id="UP001251857"/>
    </source>
</evidence>
<evidence type="ECO:0000256" key="1">
    <source>
        <dbReference type="ARBA" id="ARBA00022801"/>
    </source>
</evidence>
<dbReference type="PANTHER" id="PTHR22946">
    <property type="entry name" value="DIENELACTONE HYDROLASE DOMAIN-CONTAINING PROTEIN-RELATED"/>
    <property type="match status" value="1"/>
</dbReference>
<accession>A0ABU3C0F3</accession>
<evidence type="ECO:0000259" key="2">
    <source>
        <dbReference type="Pfam" id="PF02129"/>
    </source>
</evidence>
<sequence>MRQDIEFNTEDGVTLRGWWYPGNGDGATVVMAHGFSATKEMYLDGFAEVFAEAGLNVLVYDNRCLGESGGEPRGEIDPWMQVRDYRDAITWASQRDDVNAERIGIWGSSYSGGHVLMVAAMDRRVKCVVSQVPLVHGGINASRLVRADLLRELRRNCDADRVARYNGEAPAMVPVVAEKEGDPCVLPTADSTEFFLQIPPERTKHWRNECTLRSVDLFASYEPGFYAPLITPTPVMVAAAVGDVLTPFDVTASVFEKMLQPKKFVTLPGGHFDAYVDEAFAISAPQQRDWFRAHLAA</sequence>